<gene>
    <name evidence="2" type="ORF">URODEC1_LOCUS106299</name>
</gene>
<evidence type="ECO:0000313" key="2">
    <source>
        <dbReference type="EMBL" id="CAL5076702.1"/>
    </source>
</evidence>
<keyword evidence="3" id="KW-1185">Reference proteome</keyword>
<keyword evidence="1" id="KW-1133">Transmembrane helix</keyword>
<accession>A0ABC9FJW4</accession>
<dbReference type="AlphaFoldDB" id="A0ABC9FJW4"/>
<keyword evidence="1" id="KW-0812">Transmembrane</keyword>
<protein>
    <submittedName>
        <fullName evidence="2">Uncharacterized protein</fullName>
    </submittedName>
</protein>
<dbReference type="Proteomes" id="UP001497457">
    <property type="component" value="Chromosome 6rd"/>
</dbReference>
<dbReference type="EMBL" id="OZ075116">
    <property type="protein sequence ID" value="CAL5076702.1"/>
    <property type="molecule type" value="Genomic_DNA"/>
</dbReference>
<evidence type="ECO:0000313" key="3">
    <source>
        <dbReference type="Proteomes" id="UP001497457"/>
    </source>
</evidence>
<keyword evidence="1" id="KW-0472">Membrane</keyword>
<feature type="transmembrane region" description="Helical" evidence="1">
    <location>
        <begin position="6"/>
        <end position="27"/>
    </location>
</feature>
<evidence type="ECO:0000256" key="1">
    <source>
        <dbReference type="SAM" id="Phobius"/>
    </source>
</evidence>
<reference evidence="2 3" key="2">
    <citation type="submission" date="2024-10" db="EMBL/GenBank/DDBJ databases">
        <authorList>
            <person name="Ryan C."/>
        </authorList>
    </citation>
    <scope>NUCLEOTIDE SEQUENCE [LARGE SCALE GENOMIC DNA]</scope>
</reference>
<sequence>MRGNGGAYVANLLSLVVFSGFLVFLALCRPHPPVIQTAIATTINSTSLDESKVTVVFCLKILCNNFGHGWQDCYCCGANEECYKTIETCRSSCPHCNPKCPPPHELAMEDRPSRVTNSTLLK</sequence>
<name>A0ABC9FJW4_9POAL</name>
<organism evidence="2 3">
    <name type="scientific">Urochloa decumbens</name>
    <dbReference type="NCBI Taxonomy" id="240449"/>
    <lineage>
        <taxon>Eukaryota</taxon>
        <taxon>Viridiplantae</taxon>
        <taxon>Streptophyta</taxon>
        <taxon>Embryophyta</taxon>
        <taxon>Tracheophyta</taxon>
        <taxon>Spermatophyta</taxon>
        <taxon>Magnoliopsida</taxon>
        <taxon>Liliopsida</taxon>
        <taxon>Poales</taxon>
        <taxon>Poaceae</taxon>
        <taxon>PACMAD clade</taxon>
        <taxon>Panicoideae</taxon>
        <taxon>Panicodae</taxon>
        <taxon>Paniceae</taxon>
        <taxon>Melinidinae</taxon>
        <taxon>Urochloa</taxon>
    </lineage>
</organism>
<proteinExistence type="predicted"/>
<reference evidence="3" key="1">
    <citation type="submission" date="2024-06" db="EMBL/GenBank/DDBJ databases">
        <authorList>
            <person name="Ryan C."/>
        </authorList>
    </citation>
    <scope>NUCLEOTIDE SEQUENCE [LARGE SCALE GENOMIC DNA]</scope>
</reference>